<dbReference type="EMBL" id="LIAE01006240">
    <property type="protein sequence ID" value="PAV92314.1"/>
    <property type="molecule type" value="Genomic_DNA"/>
</dbReference>
<dbReference type="Proteomes" id="UP000218231">
    <property type="component" value="Unassembled WGS sequence"/>
</dbReference>
<evidence type="ECO:0000313" key="2">
    <source>
        <dbReference type="EMBL" id="PAV92314.1"/>
    </source>
</evidence>
<dbReference type="AlphaFoldDB" id="A0A2A2M1F2"/>
<dbReference type="Pfam" id="PF14989">
    <property type="entry name" value="CCDC32"/>
    <property type="match status" value="1"/>
</dbReference>
<accession>A0A2A2M1F2</accession>
<dbReference type="InterPro" id="IPR028039">
    <property type="entry name" value="CCDC32"/>
</dbReference>
<keyword evidence="3" id="KW-1185">Reference proteome</keyword>
<feature type="region of interest" description="Disordered" evidence="1">
    <location>
        <begin position="110"/>
        <end position="143"/>
    </location>
</feature>
<gene>
    <name evidence="2" type="ORF">WR25_19530</name>
</gene>
<evidence type="ECO:0000313" key="3">
    <source>
        <dbReference type="Proteomes" id="UP000218231"/>
    </source>
</evidence>
<proteinExistence type="predicted"/>
<evidence type="ECO:0000256" key="1">
    <source>
        <dbReference type="SAM" id="MobiDB-lite"/>
    </source>
</evidence>
<protein>
    <submittedName>
        <fullName evidence="2">Uncharacterized protein</fullName>
    </submittedName>
</protein>
<reference evidence="2 3" key="1">
    <citation type="journal article" date="2017" name="Curr. Biol.">
        <title>Genome architecture and evolution of a unichromosomal asexual nematode.</title>
        <authorList>
            <person name="Fradin H."/>
            <person name="Zegar C."/>
            <person name="Gutwein M."/>
            <person name="Lucas J."/>
            <person name="Kovtun M."/>
            <person name="Corcoran D."/>
            <person name="Baugh L.R."/>
            <person name="Kiontke K."/>
            <person name="Gunsalus K."/>
            <person name="Fitch D.H."/>
            <person name="Piano F."/>
        </authorList>
    </citation>
    <scope>NUCLEOTIDE SEQUENCE [LARGE SCALE GENOMIC DNA]</scope>
    <source>
        <strain evidence="2">PF1309</strain>
    </source>
</reference>
<comment type="caution">
    <text evidence="2">The sequence shown here is derived from an EMBL/GenBank/DDBJ whole genome shotgun (WGS) entry which is preliminary data.</text>
</comment>
<dbReference type="OrthoDB" id="10267127at2759"/>
<name>A0A2A2M1F2_9BILA</name>
<sequence length="143" mass="15994">MSDSWVVDQEYLAVLERKLKVLKDPKKTTAKQVVSDIAARKEHQFLNLLTSPQDTSNSVETSIAGFDDNFVDLPIQPNYLRLKLAPQTCAVSQSELLKLTKFDLNQKIHESSAQSEEQTEPKEVADKTVSESDKSAATKDKVD</sequence>
<organism evidence="2 3">
    <name type="scientific">Diploscapter pachys</name>
    <dbReference type="NCBI Taxonomy" id="2018661"/>
    <lineage>
        <taxon>Eukaryota</taxon>
        <taxon>Metazoa</taxon>
        <taxon>Ecdysozoa</taxon>
        <taxon>Nematoda</taxon>
        <taxon>Chromadorea</taxon>
        <taxon>Rhabditida</taxon>
        <taxon>Rhabditina</taxon>
        <taxon>Rhabditomorpha</taxon>
        <taxon>Rhabditoidea</taxon>
        <taxon>Rhabditidae</taxon>
        <taxon>Diploscapter</taxon>
    </lineage>
</organism>
<dbReference type="STRING" id="2018661.A0A2A2M1F2"/>
<feature type="compositionally biased region" description="Basic and acidic residues" evidence="1">
    <location>
        <begin position="119"/>
        <end position="143"/>
    </location>
</feature>